<organism evidence="7 8">
    <name type="scientific">Helobdella robusta</name>
    <name type="common">Californian leech</name>
    <dbReference type="NCBI Taxonomy" id="6412"/>
    <lineage>
        <taxon>Eukaryota</taxon>
        <taxon>Metazoa</taxon>
        <taxon>Spiralia</taxon>
        <taxon>Lophotrochozoa</taxon>
        <taxon>Annelida</taxon>
        <taxon>Clitellata</taxon>
        <taxon>Hirudinea</taxon>
        <taxon>Rhynchobdellida</taxon>
        <taxon>Glossiphoniidae</taxon>
        <taxon>Helobdella</taxon>
    </lineage>
</organism>
<gene>
    <name evidence="7" type="primary">20213852</name>
    <name evidence="6" type="ORF">HELRODRAFT_65967</name>
</gene>
<keyword evidence="4" id="KW-0663">Pyridoxal phosphate</keyword>
<dbReference type="EMBL" id="AMQM01000833">
    <property type="status" value="NOT_ANNOTATED_CDS"/>
    <property type="molecule type" value="Genomic_DNA"/>
</dbReference>
<dbReference type="FunFam" id="3.90.1150.10:FF:000166">
    <property type="entry name" value="Kynurenine/alpha-aminoadipate aminotransferase, mitochondrial"/>
    <property type="match status" value="1"/>
</dbReference>
<dbReference type="InterPro" id="IPR004839">
    <property type="entry name" value="Aminotransferase_I/II_large"/>
</dbReference>
<dbReference type="InterPro" id="IPR015421">
    <property type="entry name" value="PyrdxlP-dep_Trfase_major"/>
</dbReference>
<dbReference type="eggNOG" id="KOG0634">
    <property type="taxonomic scope" value="Eukaryota"/>
</dbReference>
<dbReference type="GeneID" id="20213852"/>
<proteinExistence type="predicted"/>
<dbReference type="EnsemblMetazoa" id="HelroT65967">
    <property type="protein sequence ID" value="HelroP65967"/>
    <property type="gene ID" value="HelroG65967"/>
</dbReference>
<dbReference type="PANTHER" id="PTHR42790:SF19">
    <property type="entry name" value="KYNURENINE_ALPHA-AMINOADIPATE AMINOTRANSFERASE, MITOCHONDRIAL"/>
    <property type="match status" value="1"/>
</dbReference>
<protein>
    <recommendedName>
        <fullName evidence="5">Aminotransferase class I/classII large domain-containing protein</fullName>
    </recommendedName>
</protein>
<keyword evidence="8" id="KW-1185">Reference proteome</keyword>
<dbReference type="OrthoDB" id="691673at2759"/>
<evidence type="ECO:0000313" key="8">
    <source>
        <dbReference type="Proteomes" id="UP000015101"/>
    </source>
</evidence>
<dbReference type="GO" id="GO:1901605">
    <property type="term" value="P:alpha-amino acid metabolic process"/>
    <property type="evidence" value="ECO:0000318"/>
    <property type="project" value="GO_Central"/>
</dbReference>
<dbReference type="FunFam" id="3.40.640.10:FF:000335">
    <property type="entry name" value="Uncharacterized protein"/>
    <property type="match status" value="1"/>
</dbReference>
<evidence type="ECO:0000313" key="7">
    <source>
        <dbReference type="EnsemblMetazoa" id="HelroP65967"/>
    </source>
</evidence>
<dbReference type="Proteomes" id="UP000015101">
    <property type="component" value="Unassembled WGS sequence"/>
</dbReference>
<evidence type="ECO:0000256" key="2">
    <source>
        <dbReference type="ARBA" id="ARBA00022576"/>
    </source>
</evidence>
<dbReference type="OMA" id="HAKRDVF"/>
<dbReference type="PANTHER" id="PTHR42790">
    <property type="entry name" value="AMINOTRANSFERASE"/>
    <property type="match status" value="1"/>
</dbReference>
<dbReference type="CDD" id="cd00609">
    <property type="entry name" value="AAT_like"/>
    <property type="match status" value="1"/>
</dbReference>
<accession>T1FYF4</accession>
<feature type="domain" description="Aminotransferase class I/classII large" evidence="5">
    <location>
        <begin position="23"/>
        <end position="322"/>
    </location>
</feature>
<comment type="cofactor">
    <cofactor evidence="1">
        <name>pyridoxal 5'-phosphate</name>
        <dbReference type="ChEBI" id="CHEBI:597326"/>
    </cofactor>
</comment>
<sequence length="332" mass="37812">ELCEWLINFQMITHKIPNMKSSDTSVCITSGSMEGLCKTFEMLVNAEDDILVETPTYPGVLSALRPLGCNIISLATDHNGIIPESLEKVLSNYEKTPKFIYTIPNGTNPTGASTTLERKKIVYQLAREYDLLILEDDPYYFLQFNKERTPSYLSMDEDGRVIRFDSFSKILSSGIRLGFVTGPAFFLDRIVLHHMVSTLHASPLSQILALELLKKWDIDGLEKHVSKVVEFYRKQKDVMIECAKTRLKGLAEWHEPVAGMFLWMRLLGMNDTKKIEQKAKEKKVLFVPGCAFYPDDTLQSSFVRASFSMSTPSEIDEGFKRLAELIKEEKNE</sequence>
<dbReference type="GO" id="GO:0016212">
    <property type="term" value="F:kynurenine-oxoglutarate transaminase activity"/>
    <property type="evidence" value="ECO:0000318"/>
    <property type="project" value="GO_Central"/>
</dbReference>
<evidence type="ECO:0000313" key="6">
    <source>
        <dbReference type="EMBL" id="ESO02291.1"/>
    </source>
</evidence>
<dbReference type="InterPro" id="IPR015424">
    <property type="entry name" value="PyrdxlP-dep_Trfase"/>
</dbReference>
<dbReference type="Gene3D" id="3.90.1150.10">
    <property type="entry name" value="Aspartate Aminotransferase, domain 1"/>
    <property type="match status" value="1"/>
</dbReference>
<keyword evidence="2" id="KW-0032">Aminotransferase</keyword>
<dbReference type="CTD" id="20213852"/>
<dbReference type="InParanoid" id="T1FYF4"/>
<evidence type="ECO:0000256" key="1">
    <source>
        <dbReference type="ARBA" id="ARBA00001933"/>
    </source>
</evidence>
<dbReference type="HOGENOM" id="CLU_017584_0_6_1"/>
<dbReference type="EMBL" id="KB096742">
    <property type="protein sequence ID" value="ESO02291.1"/>
    <property type="molecule type" value="Genomic_DNA"/>
</dbReference>
<name>T1FYF4_HELRO</name>
<dbReference type="SUPFAM" id="SSF53383">
    <property type="entry name" value="PLP-dependent transferases"/>
    <property type="match status" value="1"/>
</dbReference>
<dbReference type="STRING" id="6412.T1FYF4"/>
<reference evidence="6 8" key="2">
    <citation type="journal article" date="2013" name="Nature">
        <title>Insights into bilaterian evolution from three spiralian genomes.</title>
        <authorList>
            <person name="Simakov O."/>
            <person name="Marletaz F."/>
            <person name="Cho S.J."/>
            <person name="Edsinger-Gonzales E."/>
            <person name="Havlak P."/>
            <person name="Hellsten U."/>
            <person name="Kuo D.H."/>
            <person name="Larsson T."/>
            <person name="Lv J."/>
            <person name="Arendt D."/>
            <person name="Savage R."/>
            <person name="Osoegawa K."/>
            <person name="de Jong P."/>
            <person name="Grimwood J."/>
            <person name="Chapman J.A."/>
            <person name="Shapiro H."/>
            <person name="Aerts A."/>
            <person name="Otillar R.P."/>
            <person name="Terry A.Y."/>
            <person name="Boore J.L."/>
            <person name="Grigoriev I.V."/>
            <person name="Lindberg D.R."/>
            <person name="Seaver E.C."/>
            <person name="Weisblat D.A."/>
            <person name="Putnam N.H."/>
            <person name="Rokhsar D.S."/>
        </authorList>
    </citation>
    <scope>NUCLEOTIDE SEQUENCE</scope>
</reference>
<dbReference type="GO" id="GO:0030170">
    <property type="term" value="F:pyridoxal phosphate binding"/>
    <property type="evidence" value="ECO:0007669"/>
    <property type="project" value="InterPro"/>
</dbReference>
<dbReference type="InterPro" id="IPR015422">
    <property type="entry name" value="PyrdxlP-dep_Trfase_small"/>
</dbReference>
<dbReference type="RefSeq" id="XP_009019699.1">
    <property type="nucleotide sequence ID" value="XM_009021451.1"/>
</dbReference>
<dbReference type="Pfam" id="PF00155">
    <property type="entry name" value="Aminotran_1_2"/>
    <property type="match status" value="1"/>
</dbReference>
<dbReference type="Gene3D" id="3.40.640.10">
    <property type="entry name" value="Type I PLP-dependent aspartate aminotransferase-like (Major domain)"/>
    <property type="match status" value="1"/>
</dbReference>
<reference evidence="7" key="3">
    <citation type="submission" date="2015-06" db="UniProtKB">
        <authorList>
            <consortium name="EnsemblMetazoa"/>
        </authorList>
    </citation>
    <scope>IDENTIFICATION</scope>
</reference>
<reference evidence="8" key="1">
    <citation type="submission" date="2012-12" db="EMBL/GenBank/DDBJ databases">
        <authorList>
            <person name="Hellsten U."/>
            <person name="Grimwood J."/>
            <person name="Chapman J.A."/>
            <person name="Shapiro H."/>
            <person name="Aerts A."/>
            <person name="Otillar R.P."/>
            <person name="Terry A.Y."/>
            <person name="Boore J.L."/>
            <person name="Simakov O."/>
            <person name="Marletaz F."/>
            <person name="Cho S.-J."/>
            <person name="Edsinger-Gonzales E."/>
            <person name="Havlak P."/>
            <person name="Kuo D.-H."/>
            <person name="Larsson T."/>
            <person name="Lv J."/>
            <person name="Arendt D."/>
            <person name="Savage R."/>
            <person name="Osoegawa K."/>
            <person name="de Jong P."/>
            <person name="Lindberg D.R."/>
            <person name="Seaver E.C."/>
            <person name="Weisblat D.A."/>
            <person name="Putnam N.H."/>
            <person name="Grigoriev I.V."/>
            <person name="Rokhsar D.S."/>
        </authorList>
    </citation>
    <scope>NUCLEOTIDE SEQUENCE</scope>
</reference>
<dbReference type="AlphaFoldDB" id="T1FYF4"/>
<evidence type="ECO:0000256" key="3">
    <source>
        <dbReference type="ARBA" id="ARBA00022679"/>
    </source>
</evidence>
<keyword evidence="3" id="KW-0808">Transferase</keyword>
<evidence type="ECO:0000256" key="4">
    <source>
        <dbReference type="ARBA" id="ARBA00022898"/>
    </source>
</evidence>
<dbReference type="FunCoup" id="T1FYF4">
    <property type="interactions" value="14"/>
</dbReference>
<dbReference type="InterPro" id="IPR050859">
    <property type="entry name" value="Class-I_PLP-dep_aminotransf"/>
</dbReference>
<dbReference type="KEGG" id="hro:HELRODRAFT_65967"/>
<evidence type="ECO:0000259" key="5">
    <source>
        <dbReference type="Pfam" id="PF00155"/>
    </source>
</evidence>